<protein>
    <recommendedName>
        <fullName evidence="3">Phage protein</fullName>
    </recommendedName>
</protein>
<evidence type="ECO:0000313" key="1">
    <source>
        <dbReference type="EMBL" id="UEX89706.1"/>
    </source>
</evidence>
<accession>A0ABY3PBL2</accession>
<reference evidence="1 2" key="1">
    <citation type="journal article" date="2022" name="Pathogens">
        <title>Staphylococcus ratti sp. nov. Isolated from a Lab Rat.</title>
        <authorList>
            <person name="Kovarovic V."/>
            <person name="Sedlacek I."/>
            <person name="Petras P."/>
            <person name="Kralova S."/>
            <person name="Maslanova I."/>
            <person name="Svec P."/>
            <person name="Neumann-Schaal M."/>
            <person name="Botka T."/>
            <person name="Gelbicova T."/>
            <person name="Stankova E."/>
            <person name="Doskar J."/>
            <person name="Pantucek R."/>
        </authorList>
    </citation>
    <scope>NUCLEOTIDE SEQUENCE [LARGE SCALE GENOMIC DNA]</scope>
    <source>
        <strain evidence="1 2">CCM 9025</strain>
    </source>
</reference>
<evidence type="ECO:0008006" key="3">
    <source>
        <dbReference type="Google" id="ProtNLM"/>
    </source>
</evidence>
<dbReference type="EMBL" id="CP086654">
    <property type="protein sequence ID" value="UEX89706.1"/>
    <property type="molecule type" value="Genomic_DNA"/>
</dbReference>
<name>A0ABY3PBL2_9STAP</name>
<gene>
    <name evidence="1" type="ORF">LN051_09065</name>
</gene>
<evidence type="ECO:0000313" key="2">
    <source>
        <dbReference type="Proteomes" id="UP001197626"/>
    </source>
</evidence>
<proteinExistence type="predicted"/>
<organism evidence="1 2">
    <name type="scientific">Staphylococcus ratti</name>
    <dbReference type="NCBI Taxonomy" id="2892440"/>
    <lineage>
        <taxon>Bacteria</taxon>
        <taxon>Bacillati</taxon>
        <taxon>Bacillota</taxon>
        <taxon>Bacilli</taxon>
        <taxon>Bacillales</taxon>
        <taxon>Staphylococcaceae</taxon>
        <taxon>Staphylococcus</taxon>
    </lineage>
</organism>
<dbReference type="Proteomes" id="UP001197626">
    <property type="component" value="Chromosome"/>
</dbReference>
<sequence length="131" mass="15971">MKIKTKKKMNLPQLIEWAWDKNIKERYFYSNKGSEVFFGINPCIEMECLVYKNELFEVEWEEEVTEKTKIPRLIEVCEYEERIKVFLYENESIKSVLDYYFDDLFHEPKAFYMLNDDMSMTLLWKDGGMVE</sequence>
<dbReference type="RefSeq" id="WP_229292211.1">
    <property type="nucleotide sequence ID" value="NZ_CP086654.1"/>
</dbReference>
<keyword evidence="2" id="KW-1185">Reference proteome</keyword>